<proteinExistence type="predicted"/>
<evidence type="ECO:0000313" key="1">
    <source>
        <dbReference type="EMBL" id="CEM28782.1"/>
    </source>
</evidence>
<dbReference type="AlphaFoldDB" id="A0A0G4GGN1"/>
<protein>
    <submittedName>
        <fullName evidence="1">Uncharacterized protein</fullName>
    </submittedName>
</protein>
<dbReference type="EMBL" id="CDMZ01001193">
    <property type="protein sequence ID" value="CEM28782.1"/>
    <property type="molecule type" value="Genomic_DNA"/>
</dbReference>
<dbReference type="VEuPathDB" id="CryptoDB:Cvel_21816"/>
<gene>
    <name evidence="1" type="ORF">Cvel_21816</name>
</gene>
<accession>A0A0G4GGN1</accession>
<name>A0A0G4GGN1_9ALVE</name>
<organism evidence="1">
    <name type="scientific">Chromera velia CCMP2878</name>
    <dbReference type="NCBI Taxonomy" id="1169474"/>
    <lineage>
        <taxon>Eukaryota</taxon>
        <taxon>Sar</taxon>
        <taxon>Alveolata</taxon>
        <taxon>Colpodellida</taxon>
        <taxon>Chromeraceae</taxon>
        <taxon>Chromera</taxon>
    </lineage>
</organism>
<reference evidence="1" key="1">
    <citation type="submission" date="2014-11" db="EMBL/GenBank/DDBJ databases">
        <authorList>
            <person name="Otto D Thomas"/>
            <person name="Naeem Raeece"/>
        </authorList>
    </citation>
    <scope>NUCLEOTIDE SEQUENCE</scope>
</reference>
<dbReference type="PhylomeDB" id="A0A0G4GGN1"/>
<sequence>MKFASLALVFVGARGALDKFGYFGDLSDGFKLGSSKFDLDMGKLGKLDLGLFGKGKKEKRCFADDCTLTLDRITWAGNTFTPEEGNNVFSAFHTADMCGYEFDGTFLEPQAEGSTLADLLTTFSMPQKSTVRVGEKTNGSFSASVESFLVPTLAPGDNPGLAGAGWVVGTEGTVVDFSASLGNTTLEGDFLLAGCDDLDAVSASVFCLSAASPFGGIFPITQTDASQVNLSFEVSPVGDEQKKRFNVDKEGTLVNGAFSVSSQDLSAFCQSPSGIPNGDLLLGSGIEVTGCCGAAAAYFPAFDLPPLPQQPPVGR</sequence>